<feature type="transmembrane region" description="Helical" evidence="4">
    <location>
        <begin position="355"/>
        <end position="374"/>
    </location>
</feature>
<feature type="transmembrane region" description="Helical" evidence="4">
    <location>
        <begin position="293"/>
        <end position="314"/>
    </location>
</feature>
<evidence type="ECO:0000313" key="5">
    <source>
        <dbReference type="EMBL" id="NJB68418.1"/>
    </source>
</evidence>
<reference evidence="5 6" key="1">
    <citation type="submission" date="2020-03" db="EMBL/GenBank/DDBJ databases">
        <title>Genomic Encyclopedia of Type Strains, Phase IV (KMG-IV): sequencing the most valuable type-strain genomes for metagenomic binning, comparative biology and taxonomic classification.</title>
        <authorList>
            <person name="Goeker M."/>
        </authorList>
    </citation>
    <scope>NUCLEOTIDE SEQUENCE [LARGE SCALE GENOMIC DNA]</scope>
    <source>
        <strain evidence="5 6">DSM 24233</strain>
    </source>
</reference>
<dbReference type="Gene3D" id="1.20.1250.20">
    <property type="entry name" value="MFS general substrate transporter like domains"/>
    <property type="match status" value="2"/>
</dbReference>
<name>A0A846QJL6_9BACT</name>
<dbReference type="InterPro" id="IPR036259">
    <property type="entry name" value="MFS_trans_sf"/>
</dbReference>
<evidence type="ECO:0000313" key="6">
    <source>
        <dbReference type="Proteomes" id="UP000580856"/>
    </source>
</evidence>
<sequence>MQTNDSTRRMYIFLMVLTVAAAVGLQGWRTLVNNFAVEVAGVDGLGMGLIQSVREVPGFLAVLVVYLLLVVSEHRLAALSVAVVGIGVSITGLFPSTWGLALTTLIMSFGFHYYETLNQSLTLQHFDLSTAPLVVGRLRGLTSLANLAVGGTLFLLAGVLDYEWLFALLGAVVAVAGLCCLRFRPDTQDAVPQRKGMVLRSRYWLFYLLTFFAGARRQVFVAFSVFLLVQKFDYSVREITALFVVNNLINWFASPRIGRAINRFGERRVLTLEYASLVLIFTAYAFVESRALVAVLYILDHLFFNFAIAIRTYFQKIADPRDIAPSMAAGFTINHIAAVVIPFCGGMLWMVHPSWVFLGGAGLACVSLVLVQFIRTERV</sequence>
<evidence type="ECO:0000256" key="2">
    <source>
        <dbReference type="ARBA" id="ARBA00022989"/>
    </source>
</evidence>
<dbReference type="GO" id="GO:0022857">
    <property type="term" value="F:transmembrane transporter activity"/>
    <property type="evidence" value="ECO:0007669"/>
    <property type="project" value="InterPro"/>
</dbReference>
<dbReference type="EMBL" id="JAATJA010000002">
    <property type="protein sequence ID" value="NJB68418.1"/>
    <property type="molecule type" value="Genomic_DNA"/>
</dbReference>
<dbReference type="PANTHER" id="PTHR23518">
    <property type="entry name" value="C-METHYLTRANSFERASE"/>
    <property type="match status" value="1"/>
</dbReference>
<evidence type="ECO:0008006" key="7">
    <source>
        <dbReference type="Google" id="ProtNLM"/>
    </source>
</evidence>
<dbReference type="AlphaFoldDB" id="A0A846QJL6"/>
<dbReference type="SUPFAM" id="SSF103473">
    <property type="entry name" value="MFS general substrate transporter"/>
    <property type="match status" value="1"/>
</dbReference>
<evidence type="ECO:0000256" key="1">
    <source>
        <dbReference type="ARBA" id="ARBA00022692"/>
    </source>
</evidence>
<dbReference type="Proteomes" id="UP000580856">
    <property type="component" value="Unassembled WGS sequence"/>
</dbReference>
<feature type="transmembrane region" description="Helical" evidence="4">
    <location>
        <begin position="76"/>
        <end position="94"/>
    </location>
</feature>
<dbReference type="InterPro" id="IPR011701">
    <property type="entry name" value="MFS"/>
</dbReference>
<keyword evidence="2 4" id="KW-1133">Transmembrane helix</keyword>
<keyword evidence="1 4" id="KW-0812">Transmembrane</keyword>
<dbReference type="RefSeq" id="WP_425338091.1">
    <property type="nucleotide sequence ID" value="NZ_JAATJA010000002.1"/>
</dbReference>
<feature type="transmembrane region" description="Helical" evidence="4">
    <location>
        <begin position="269"/>
        <end position="287"/>
    </location>
</feature>
<accession>A0A846QJL6</accession>
<feature type="transmembrane region" description="Helical" evidence="4">
    <location>
        <begin position="204"/>
        <end position="227"/>
    </location>
</feature>
<feature type="transmembrane region" description="Helical" evidence="4">
    <location>
        <begin position="164"/>
        <end position="183"/>
    </location>
</feature>
<proteinExistence type="predicted"/>
<dbReference type="Pfam" id="PF07690">
    <property type="entry name" value="MFS_1"/>
    <property type="match status" value="1"/>
</dbReference>
<protein>
    <recommendedName>
        <fullName evidence="7">Major Facilitator Superfamily protein</fullName>
    </recommendedName>
</protein>
<evidence type="ECO:0000256" key="4">
    <source>
        <dbReference type="SAM" id="Phobius"/>
    </source>
</evidence>
<comment type="caution">
    <text evidence="5">The sequence shown here is derived from an EMBL/GenBank/DDBJ whole genome shotgun (WGS) entry which is preliminary data.</text>
</comment>
<feature type="transmembrane region" description="Helical" evidence="4">
    <location>
        <begin position="49"/>
        <end position="69"/>
    </location>
</feature>
<feature type="transmembrane region" description="Helical" evidence="4">
    <location>
        <begin position="326"/>
        <end position="349"/>
    </location>
</feature>
<evidence type="ECO:0000256" key="3">
    <source>
        <dbReference type="ARBA" id="ARBA00023136"/>
    </source>
</evidence>
<gene>
    <name evidence="5" type="ORF">GGQ74_002091</name>
</gene>
<keyword evidence="3 4" id="KW-0472">Membrane</keyword>
<organism evidence="5 6">
    <name type="scientific">Desulfobaculum xiamenense</name>
    <dbReference type="NCBI Taxonomy" id="995050"/>
    <lineage>
        <taxon>Bacteria</taxon>
        <taxon>Pseudomonadati</taxon>
        <taxon>Thermodesulfobacteriota</taxon>
        <taxon>Desulfovibrionia</taxon>
        <taxon>Desulfovibrionales</taxon>
        <taxon>Desulfovibrionaceae</taxon>
        <taxon>Desulfobaculum</taxon>
    </lineage>
</organism>
<feature type="transmembrane region" description="Helical" evidence="4">
    <location>
        <begin position="239"/>
        <end position="257"/>
    </location>
</feature>
<keyword evidence="6" id="KW-1185">Reference proteome</keyword>
<dbReference type="PANTHER" id="PTHR23518:SF2">
    <property type="entry name" value="MAJOR FACILITATOR SUPERFAMILY TRANSPORTER"/>
    <property type="match status" value="1"/>
</dbReference>
<feature type="transmembrane region" description="Helical" evidence="4">
    <location>
        <begin position="12"/>
        <end position="29"/>
    </location>
</feature>